<protein>
    <recommendedName>
        <fullName evidence="8">3-phosphoshikimate 1-carboxyvinyltransferase</fullName>
        <ecNumber evidence="8">2.5.1.19</ecNumber>
    </recommendedName>
    <alternativeName>
        <fullName evidence="8">5-enolpyruvylshikimate-3-phosphate synthase</fullName>
        <shortName evidence="8">EPSP synthase</shortName>
        <shortName evidence="8">EPSPS</shortName>
    </alternativeName>
</protein>
<dbReference type="CDD" id="cd01556">
    <property type="entry name" value="EPSP_synthase"/>
    <property type="match status" value="1"/>
</dbReference>
<comment type="subunit">
    <text evidence="8">Monomer.</text>
</comment>
<accession>A0A7C5LZL6</accession>
<comment type="caution">
    <text evidence="11">The sequence shown here is derived from an EMBL/GenBank/DDBJ whole genome shotgun (WGS) entry which is preliminary data.</text>
</comment>
<feature type="binding site" evidence="8">
    <location>
        <position position="28"/>
    </location>
    <ligand>
        <name>3-phosphoshikimate</name>
        <dbReference type="ChEBI" id="CHEBI:145989"/>
    </ligand>
</feature>
<dbReference type="PIRSF" id="PIRSF000505">
    <property type="entry name" value="EPSPS"/>
    <property type="match status" value="1"/>
</dbReference>
<evidence type="ECO:0000256" key="8">
    <source>
        <dbReference type="HAMAP-Rule" id="MF_00210"/>
    </source>
</evidence>
<dbReference type="InterPro" id="IPR013792">
    <property type="entry name" value="RNA3'P_cycl/enolpyr_Trfase_a/b"/>
</dbReference>
<dbReference type="GO" id="GO:0005737">
    <property type="term" value="C:cytoplasm"/>
    <property type="evidence" value="ECO:0007669"/>
    <property type="project" value="UniProtKB-SubCell"/>
</dbReference>
<dbReference type="Pfam" id="PF00275">
    <property type="entry name" value="EPSP_synthase"/>
    <property type="match status" value="1"/>
</dbReference>
<dbReference type="UniPathway" id="UPA00053">
    <property type="reaction ID" value="UER00089"/>
</dbReference>
<dbReference type="EC" id="2.5.1.19" evidence="8"/>
<keyword evidence="3 8" id="KW-0963">Cytoplasm</keyword>
<dbReference type="PANTHER" id="PTHR21090:SF5">
    <property type="entry name" value="PENTAFUNCTIONAL AROM POLYPEPTIDE"/>
    <property type="match status" value="1"/>
</dbReference>
<dbReference type="InterPro" id="IPR036968">
    <property type="entry name" value="Enolpyruvate_Tfrase_sf"/>
</dbReference>
<dbReference type="AlphaFoldDB" id="A0A7C5LZL6"/>
<keyword evidence="6 8" id="KW-0057">Aromatic amino acid biosynthesis</keyword>
<keyword evidence="4 8" id="KW-0028">Amino-acid biosynthesis</keyword>
<comment type="catalytic activity">
    <reaction evidence="7">
        <text>3-phosphoshikimate + phosphoenolpyruvate = 5-O-(1-carboxyvinyl)-3-phosphoshikimate + phosphate</text>
        <dbReference type="Rhea" id="RHEA:21256"/>
        <dbReference type="ChEBI" id="CHEBI:43474"/>
        <dbReference type="ChEBI" id="CHEBI:57701"/>
        <dbReference type="ChEBI" id="CHEBI:58702"/>
        <dbReference type="ChEBI" id="CHEBI:145989"/>
        <dbReference type="EC" id="2.5.1.19"/>
    </reaction>
    <physiologicalReaction direction="left-to-right" evidence="7">
        <dbReference type="Rhea" id="RHEA:21257"/>
    </physiologicalReaction>
</comment>
<feature type="binding site" evidence="8">
    <location>
        <position position="347"/>
    </location>
    <ligand>
        <name>3-phosphoshikimate</name>
        <dbReference type="ChEBI" id="CHEBI:145989"/>
    </ligand>
</feature>
<evidence type="ECO:0000256" key="9">
    <source>
        <dbReference type="SAM" id="MobiDB-lite"/>
    </source>
</evidence>
<dbReference type="SUPFAM" id="SSF55205">
    <property type="entry name" value="EPT/RTPC-like"/>
    <property type="match status" value="1"/>
</dbReference>
<dbReference type="PROSITE" id="PS00885">
    <property type="entry name" value="EPSP_SYNTHASE_2"/>
    <property type="match status" value="1"/>
</dbReference>
<dbReference type="InterPro" id="IPR023193">
    <property type="entry name" value="EPSP_synthase_CS"/>
</dbReference>
<feature type="binding site" evidence="8">
    <location>
        <position position="96"/>
    </location>
    <ligand>
        <name>phosphoenolpyruvate</name>
        <dbReference type="ChEBI" id="CHEBI:58702"/>
    </ligand>
</feature>
<evidence type="ECO:0000256" key="6">
    <source>
        <dbReference type="ARBA" id="ARBA00023141"/>
    </source>
</evidence>
<dbReference type="PANTHER" id="PTHR21090">
    <property type="entry name" value="AROM/DEHYDROQUINATE SYNTHASE"/>
    <property type="match status" value="1"/>
</dbReference>
<evidence type="ECO:0000256" key="7">
    <source>
        <dbReference type="ARBA" id="ARBA00044633"/>
    </source>
</evidence>
<feature type="binding site" evidence="8">
    <location>
        <position position="168"/>
    </location>
    <ligand>
        <name>3-phosphoshikimate</name>
        <dbReference type="ChEBI" id="CHEBI:145989"/>
    </ligand>
</feature>
<comment type="caution">
    <text evidence="8">Lacks conserved residue(s) required for the propagation of feature annotation.</text>
</comment>
<feature type="active site" description="Proton acceptor" evidence="8">
    <location>
        <position position="320"/>
    </location>
</feature>
<comment type="subcellular location">
    <subcellularLocation>
        <location evidence="8">Cytoplasm</location>
    </subcellularLocation>
</comment>
<feature type="binding site" evidence="8">
    <location>
        <position position="394"/>
    </location>
    <ligand>
        <name>phosphoenolpyruvate</name>
        <dbReference type="ChEBI" id="CHEBI:58702"/>
    </ligand>
</feature>
<evidence type="ECO:0000256" key="3">
    <source>
        <dbReference type="ARBA" id="ARBA00022490"/>
    </source>
</evidence>
<keyword evidence="5 8" id="KW-0808">Transferase</keyword>
<evidence type="ECO:0000256" key="5">
    <source>
        <dbReference type="ARBA" id="ARBA00022679"/>
    </source>
</evidence>
<evidence type="ECO:0000256" key="4">
    <source>
        <dbReference type="ARBA" id="ARBA00022605"/>
    </source>
</evidence>
<feature type="binding site" evidence="8">
    <location>
        <position position="351"/>
    </location>
    <ligand>
        <name>phosphoenolpyruvate</name>
        <dbReference type="ChEBI" id="CHEBI:58702"/>
    </ligand>
</feature>
<proteinExistence type="inferred from homology"/>
<dbReference type="GO" id="GO:0009423">
    <property type="term" value="P:chorismate biosynthetic process"/>
    <property type="evidence" value="ECO:0007669"/>
    <property type="project" value="UniProtKB-UniRule"/>
</dbReference>
<dbReference type="PROSITE" id="PS00104">
    <property type="entry name" value="EPSP_SYNTHASE_1"/>
    <property type="match status" value="1"/>
</dbReference>
<gene>
    <name evidence="8 11" type="primary">aroA</name>
    <name evidence="11" type="ORF">ENJ42_05705</name>
</gene>
<comment type="function">
    <text evidence="8">Catalyzes the transfer of the enolpyruvyl moiety of phosphoenolpyruvate (PEP) to the 5-hydroxyl of shikimate-3-phosphate (S3P) to produce enolpyruvyl shikimate-3-phosphate and inorganic phosphate.</text>
</comment>
<dbReference type="Proteomes" id="UP000885830">
    <property type="component" value="Unassembled WGS sequence"/>
</dbReference>
<feature type="domain" description="Enolpyruvate transferase" evidence="10">
    <location>
        <begin position="9"/>
        <end position="428"/>
    </location>
</feature>
<feature type="binding site" evidence="8">
    <location>
        <position position="124"/>
    </location>
    <ligand>
        <name>phosphoenolpyruvate</name>
        <dbReference type="ChEBI" id="CHEBI:58702"/>
    </ligand>
</feature>
<dbReference type="HAMAP" id="MF_00210">
    <property type="entry name" value="EPSP_synth"/>
    <property type="match status" value="1"/>
</dbReference>
<feature type="binding site" evidence="8">
    <location>
        <position position="170"/>
    </location>
    <ligand>
        <name>3-phosphoshikimate</name>
        <dbReference type="ChEBI" id="CHEBI:145989"/>
    </ligand>
</feature>
<feature type="binding site" evidence="8">
    <location>
        <position position="320"/>
    </location>
    <ligand>
        <name>3-phosphoshikimate</name>
        <dbReference type="ChEBI" id="CHEBI:145989"/>
    </ligand>
</feature>
<feature type="binding site" evidence="8">
    <location>
        <position position="23"/>
    </location>
    <ligand>
        <name>3-phosphoshikimate</name>
        <dbReference type="ChEBI" id="CHEBI:145989"/>
    </ligand>
</feature>
<dbReference type="InterPro" id="IPR001986">
    <property type="entry name" value="Enolpyruvate_Tfrase_dom"/>
</dbReference>
<reference evidence="11" key="1">
    <citation type="journal article" date="2020" name="mSystems">
        <title>Genome- and Community-Level Interaction Insights into Carbon Utilization and Element Cycling Functions of Hydrothermarchaeota in Hydrothermal Sediment.</title>
        <authorList>
            <person name="Zhou Z."/>
            <person name="Liu Y."/>
            <person name="Xu W."/>
            <person name="Pan J."/>
            <person name="Luo Z.H."/>
            <person name="Li M."/>
        </authorList>
    </citation>
    <scope>NUCLEOTIDE SEQUENCE [LARGE SCALE GENOMIC DNA]</scope>
    <source>
        <strain evidence="11">HyVt-485</strain>
    </source>
</reference>
<evidence type="ECO:0000256" key="2">
    <source>
        <dbReference type="ARBA" id="ARBA00009948"/>
    </source>
</evidence>
<evidence type="ECO:0000259" key="10">
    <source>
        <dbReference type="Pfam" id="PF00275"/>
    </source>
</evidence>
<evidence type="ECO:0000313" key="11">
    <source>
        <dbReference type="EMBL" id="HHL43093.1"/>
    </source>
</evidence>
<feature type="binding site" evidence="8">
    <location>
        <position position="170"/>
    </location>
    <ligand>
        <name>phosphoenolpyruvate</name>
        <dbReference type="ChEBI" id="CHEBI:58702"/>
    </ligand>
</feature>
<dbReference type="FunFam" id="3.65.10.10:FF:000005">
    <property type="entry name" value="3-phosphoshikimate 1-carboxyvinyltransferase"/>
    <property type="match status" value="1"/>
</dbReference>
<dbReference type="NCBIfam" id="TIGR01356">
    <property type="entry name" value="aroA"/>
    <property type="match status" value="1"/>
</dbReference>
<comment type="pathway">
    <text evidence="1 8">Metabolic intermediate biosynthesis; chorismate biosynthesis; chorismate from D-erythrose 4-phosphate and phosphoenolpyruvate: step 6/7.</text>
</comment>
<dbReference type="InterPro" id="IPR006264">
    <property type="entry name" value="EPSP_synthase"/>
</dbReference>
<feature type="binding site" evidence="8">
    <location>
        <position position="24"/>
    </location>
    <ligand>
        <name>3-phosphoshikimate</name>
        <dbReference type="ChEBI" id="CHEBI:145989"/>
    </ligand>
</feature>
<dbReference type="Gene3D" id="3.65.10.10">
    <property type="entry name" value="Enolpyruvate transferase domain"/>
    <property type="match status" value="2"/>
</dbReference>
<dbReference type="GO" id="GO:0003866">
    <property type="term" value="F:3-phosphoshikimate 1-carboxyvinyltransferase activity"/>
    <property type="evidence" value="ECO:0007669"/>
    <property type="project" value="UniProtKB-UniRule"/>
</dbReference>
<comment type="similarity">
    <text evidence="2 8">Belongs to the EPSP synthase family.</text>
</comment>
<dbReference type="GO" id="GO:0008652">
    <property type="term" value="P:amino acid biosynthetic process"/>
    <property type="evidence" value="ECO:0007669"/>
    <property type="project" value="UniProtKB-KW"/>
</dbReference>
<organism evidence="11">
    <name type="scientific">Hellea balneolensis</name>
    <dbReference type="NCBI Taxonomy" id="287478"/>
    <lineage>
        <taxon>Bacteria</taxon>
        <taxon>Pseudomonadati</taxon>
        <taxon>Pseudomonadota</taxon>
        <taxon>Alphaproteobacteria</taxon>
        <taxon>Maricaulales</taxon>
        <taxon>Robiginitomaculaceae</taxon>
        <taxon>Hellea</taxon>
    </lineage>
</organism>
<name>A0A7C5LZL6_9PROT</name>
<dbReference type="EMBL" id="DRMJ01000290">
    <property type="protein sequence ID" value="HHL43093.1"/>
    <property type="molecule type" value="Genomic_DNA"/>
</dbReference>
<feature type="region of interest" description="Disordered" evidence="9">
    <location>
        <begin position="1"/>
        <end position="21"/>
    </location>
</feature>
<feature type="binding site" evidence="8">
    <location>
        <position position="23"/>
    </location>
    <ligand>
        <name>phosphoenolpyruvate</name>
        <dbReference type="ChEBI" id="CHEBI:58702"/>
    </ligand>
</feature>
<sequence>MQQTTAKKPLNPLNGSVRAPGDKSMSHRAVIFGALAEGVTHIRGLLEGDDILRTIDAMRAFGAKVDQISEGEWTVEGCGAKGWQSPKGKVDFGNAGTGARLIMGAAAGFDLQASYKGDKSLSMRPMGRVLIPLSEMGAFFESKANTLPIRQTQGGNLTALSHSPEHASAQVKSALLLAGLGANGTTDVTESRITRDHTENMLEAFGVPVSRKNAGNGQKVSITGPARLKATKVNIPGDPSSAAFLIAAALVVPGSDIVVENVMMNPSRTGLFEVLIEMGAFLRADNFRRSGGETIADIHVKHSKLGGVSVPAARVPSMVDEYPVLAVVAAFARGTTEMRGLGELRVKESDRLTGTYDLLRLNGVSCDMKEDMLSVEGGAAPLGGGRVATHHDHRLAMSALVLGLGAQNPVSIDDATMIKTSFPSFFDLMDQIGAPIDKA</sequence>
<evidence type="ECO:0000256" key="1">
    <source>
        <dbReference type="ARBA" id="ARBA00004811"/>
    </source>
</evidence>
<dbReference type="GO" id="GO:0009073">
    <property type="term" value="P:aromatic amino acid family biosynthetic process"/>
    <property type="evidence" value="ECO:0007669"/>
    <property type="project" value="UniProtKB-KW"/>
</dbReference>